<keyword evidence="3" id="KW-1185">Reference proteome</keyword>
<evidence type="ECO:0000313" key="3">
    <source>
        <dbReference type="Proteomes" id="UP000181997"/>
    </source>
</evidence>
<evidence type="ECO:0000256" key="1">
    <source>
        <dbReference type="SAM" id="Phobius"/>
    </source>
</evidence>
<sequence>MVYYRRIQVERRYSMKKVMQQIFLISLLLLAWYMTTHRPSEEQFYAWLEEEYQIDCKEKVSCTRKAEENSVYTLIETGSTIKKGYLLFNTVGKVYEDQNGDRFTIKAIGVFGDYFTIIDDSSTHS</sequence>
<proteinExistence type="predicted"/>
<organism evidence="2 3">
    <name type="scientific">[Bacillus] enclensis</name>
    <dbReference type="NCBI Taxonomy" id="1402860"/>
    <lineage>
        <taxon>Bacteria</taxon>
        <taxon>Bacillati</taxon>
        <taxon>Bacillota</taxon>
        <taxon>Bacilli</taxon>
        <taxon>Bacillales</taxon>
        <taxon>Bacillaceae</taxon>
        <taxon>Rossellomorea</taxon>
    </lineage>
</organism>
<evidence type="ECO:0008006" key="4">
    <source>
        <dbReference type="Google" id="ProtNLM"/>
    </source>
</evidence>
<dbReference type="Proteomes" id="UP000181997">
    <property type="component" value="Unassembled WGS sequence"/>
</dbReference>
<dbReference type="EMBL" id="FMAU01000001">
    <property type="protein sequence ID" value="SCB80929.1"/>
    <property type="molecule type" value="Genomic_DNA"/>
</dbReference>
<keyword evidence="1" id="KW-0472">Membrane</keyword>
<keyword evidence="1" id="KW-1133">Transmembrane helix</keyword>
<keyword evidence="1" id="KW-0812">Transmembrane</keyword>
<gene>
    <name evidence="2" type="ORF">GA0061094_0649</name>
</gene>
<evidence type="ECO:0000313" key="2">
    <source>
        <dbReference type="EMBL" id="SCB80929.1"/>
    </source>
</evidence>
<name>A0A0V8HL42_9BACI</name>
<feature type="transmembrane region" description="Helical" evidence="1">
    <location>
        <begin position="18"/>
        <end position="35"/>
    </location>
</feature>
<reference evidence="3" key="1">
    <citation type="submission" date="2016-08" db="EMBL/GenBank/DDBJ databases">
        <authorList>
            <person name="Varghese N."/>
            <person name="Submissions Spin"/>
        </authorList>
    </citation>
    <scope>NUCLEOTIDE SEQUENCE [LARGE SCALE GENOMIC DNA]</scope>
    <source>
        <strain evidence="3">SGD-1123</strain>
    </source>
</reference>
<dbReference type="AlphaFoldDB" id="A0A0V8HL42"/>
<accession>A0A0V8HL42</accession>
<protein>
    <recommendedName>
        <fullName evidence="4">DUF4359 domain-containing protein</fullName>
    </recommendedName>
</protein>